<organism evidence="3 4">
    <name type="scientific">Chaetoceros tenuissimus</name>
    <dbReference type="NCBI Taxonomy" id="426638"/>
    <lineage>
        <taxon>Eukaryota</taxon>
        <taxon>Sar</taxon>
        <taxon>Stramenopiles</taxon>
        <taxon>Ochrophyta</taxon>
        <taxon>Bacillariophyta</taxon>
        <taxon>Coscinodiscophyceae</taxon>
        <taxon>Chaetocerotophycidae</taxon>
        <taxon>Chaetocerotales</taxon>
        <taxon>Chaetocerotaceae</taxon>
        <taxon>Chaetoceros</taxon>
    </lineage>
</organism>
<evidence type="ECO:0000313" key="4">
    <source>
        <dbReference type="Proteomes" id="UP001054902"/>
    </source>
</evidence>
<feature type="region of interest" description="Disordered" evidence="2">
    <location>
        <begin position="510"/>
        <end position="531"/>
    </location>
</feature>
<dbReference type="InterPro" id="IPR003409">
    <property type="entry name" value="MORN"/>
</dbReference>
<evidence type="ECO:0000256" key="2">
    <source>
        <dbReference type="SAM" id="MobiDB-lite"/>
    </source>
</evidence>
<dbReference type="Pfam" id="PF02493">
    <property type="entry name" value="MORN"/>
    <property type="match status" value="8"/>
</dbReference>
<comment type="caution">
    <text evidence="3">The sequence shown here is derived from an EMBL/GenBank/DDBJ whole genome shotgun (WGS) entry which is preliminary data.</text>
</comment>
<dbReference type="EMBL" id="BLLK01000069">
    <property type="protein sequence ID" value="GFH60773.1"/>
    <property type="molecule type" value="Genomic_DNA"/>
</dbReference>
<dbReference type="Proteomes" id="UP001054902">
    <property type="component" value="Unassembled WGS sequence"/>
</dbReference>
<gene>
    <name evidence="3" type="ORF">CTEN210_17249</name>
</gene>
<dbReference type="Gene3D" id="2.20.110.10">
    <property type="entry name" value="Histone H3 K4-specific methyltransferase SET7/9 N-terminal domain"/>
    <property type="match status" value="3"/>
</dbReference>
<keyword evidence="1" id="KW-0677">Repeat</keyword>
<keyword evidence="4" id="KW-1185">Reference proteome</keyword>
<feature type="compositionally biased region" description="Low complexity" evidence="2">
    <location>
        <begin position="454"/>
        <end position="466"/>
    </location>
</feature>
<dbReference type="GO" id="GO:0005829">
    <property type="term" value="C:cytosol"/>
    <property type="evidence" value="ECO:0007669"/>
    <property type="project" value="TreeGrafter"/>
</dbReference>
<dbReference type="PANTHER" id="PTHR43215">
    <property type="entry name" value="RADIAL SPOKE HEAD 1 HOMOLOG"/>
    <property type="match status" value="1"/>
</dbReference>
<feature type="compositionally biased region" description="Low complexity" evidence="2">
    <location>
        <begin position="343"/>
        <end position="352"/>
    </location>
</feature>
<name>A0AAD3DAE5_9STRA</name>
<feature type="compositionally biased region" description="Polar residues" evidence="2">
    <location>
        <begin position="429"/>
        <end position="446"/>
    </location>
</feature>
<feature type="region of interest" description="Disordered" evidence="2">
    <location>
        <begin position="1"/>
        <end position="37"/>
    </location>
</feature>
<feature type="compositionally biased region" description="Basic and acidic residues" evidence="2">
    <location>
        <begin position="330"/>
        <end position="342"/>
    </location>
</feature>
<accession>A0AAD3DAE5</accession>
<feature type="region of interest" description="Disordered" evidence="2">
    <location>
        <begin position="108"/>
        <end position="199"/>
    </location>
</feature>
<reference evidence="3 4" key="1">
    <citation type="journal article" date="2021" name="Sci. Rep.">
        <title>The genome of the diatom Chaetoceros tenuissimus carries an ancient integrated fragment of an extant virus.</title>
        <authorList>
            <person name="Hongo Y."/>
            <person name="Kimura K."/>
            <person name="Takaki Y."/>
            <person name="Yoshida Y."/>
            <person name="Baba S."/>
            <person name="Kobayashi G."/>
            <person name="Nagasaki K."/>
            <person name="Hano T."/>
            <person name="Tomaru Y."/>
        </authorList>
    </citation>
    <scope>NUCLEOTIDE SEQUENCE [LARGE SCALE GENOMIC DNA]</scope>
    <source>
        <strain evidence="3 4">NIES-3715</strain>
    </source>
</reference>
<evidence type="ECO:0008006" key="5">
    <source>
        <dbReference type="Google" id="ProtNLM"/>
    </source>
</evidence>
<protein>
    <recommendedName>
        <fullName evidence="5">MORN repeat-containing protein 5</fullName>
    </recommendedName>
</protein>
<feature type="compositionally biased region" description="Polar residues" evidence="2">
    <location>
        <begin position="510"/>
        <end position="530"/>
    </location>
</feature>
<evidence type="ECO:0000256" key="1">
    <source>
        <dbReference type="ARBA" id="ARBA00022737"/>
    </source>
</evidence>
<evidence type="ECO:0000313" key="3">
    <source>
        <dbReference type="EMBL" id="GFH60773.1"/>
    </source>
</evidence>
<dbReference type="PANTHER" id="PTHR43215:SF14">
    <property type="entry name" value="RADIAL SPOKE HEAD 1 HOMOLOG"/>
    <property type="match status" value="1"/>
</dbReference>
<proteinExistence type="predicted"/>
<sequence>MIALRGKLRFVRNPKKTSKDDPKQSQPPQDTPFTPLNTVEGQWIWTGHWAFGSLPSEKEIQDAIDATNRKPGPGRPKAPLGVRPFVYKFEKVVDAKDVIVPSSVNISASQSLDGNDIDKDGTDEPSTNADSEDKTKGDNNENKSEHTKDANEDVIMNDESESKRDEKKEMSEKKDLKSDAGGDIAEEKTNTIDKDVDKSSVDEVNGNSFADIEDGIFTDAAKSIYPEKCPIGGRWKGYFENVSRRKDRMTSRVAETFHLFFNATPPPLSRMNFDERDDGDANDDDAGILPKGFLHVRGSGENQFGTFEIIGGYNPETLMLSIQRMYVATTEEKPEKSRDKPKTPSSTPVKKSYFTRKRPVKVKKPFEVTEDESAQGSGRKRARTMSEYKPSSENILKPVSVETTPVLLSVETQPEKAIASSIAPKVPTPSVSATKTPQTTKRPSPNKSSRKPKISQQSSSKSSRPSGPAPKPVNSFMNVRIPVVGNPQEARWRSAHYLYFLRHPDEAAVNNMSSPNTTGQSSNSPGTKSASAPIKTSYVVYEGEMNAGNNIREGRGVCLYNNNMIYEGEWRKNKEHGHGSLYNADRSQTIYIGDWERGKMHGQGTYYYHVMDSNGKIFECGRYTGEFRENARNGLGKYTMADGSSFEGEWRDNVPNGKGVFQWADGSVYNGNWKDGKRHGMGRLIVSDGFEYDGMWVNNSMEGKGRAIYPSGQQYDGSWLNGKRDGRGTIIFGNGAVYKGRFKEDCLEGQGTLKLDRNVSVPTKQAVENETEKTESNATESKDDWMIPIEFQSDIGHIHQRAGFTMGGE</sequence>
<dbReference type="SUPFAM" id="SSF82185">
    <property type="entry name" value="Histone H3 K4-specific methyltransferase SET7/9 N-terminal domain"/>
    <property type="match status" value="2"/>
</dbReference>
<feature type="compositionally biased region" description="Basic residues" evidence="2">
    <location>
        <begin position="1"/>
        <end position="16"/>
    </location>
</feature>
<dbReference type="SMART" id="SM00698">
    <property type="entry name" value="MORN"/>
    <property type="match status" value="9"/>
</dbReference>
<dbReference type="AlphaFoldDB" id="A0AAD3DAE5"/>
<feature type="compositionally biased region" description="Basic residues" evidence="2">
    <location>
        <begin position="353"/>
        <end position="363"/>
    </location>
</feature>
<feature type="compositionally biased region" description="Basic and acidic residues" evidence="2">
    <location>
        <begin position="160"/>
        <end position="199"/>
    </location>
</feature>
<feature type="compositionally biased region" description="Basic and acidic residues" evidence="2">
    <location>
        <begin position="131"/>
        <end position="151"/>
    </location>
</feature>
<feature type="compositionally biased region" description="Polar residues" evidence="2">
    <location>
        <begin position="24"/>
        <end position="37"/>
    </location>
</feature>
<feature type="region of interest" description="Disordered" evidence="2">
    <location>
        <begin position="60"/>
        <end position="83"/>
    </location>
</feature>
<feature type="region of interest" description="Disordered" evidence="2">
    <location>
        <begin position="329"/>
        <end position="392"/>
    </location>
</feature>
<feature type="region of interest" description="Disordered" evidence="2">
    <location>
        <begin position="419"/>
        <end position="475"/>
    </location>
</feature>